<keyword evidence="14 18" id="KW-1133">Transmembrane helix</keyword>
<dbReference type="GO" id="GO:0004721">
    <property type="term" value="F:phosphoprotein phosphatase activity"/>
    <property type="evidence" value="ECO:0007669"/>
    <property type="project" value="InterPro"/>
</dbReference>
<comment type="subcellular location">
    <subcellularLocation>
        <location evidence="2">Cell membrane</location>
    </subcellularLocation>
</comment>
<dbReference type="CDD" id="cd00082">
    <property type="entry name" value="HisKA"/>
    <property type="match status" value="1"/>
</dbReference>
<dbReference type="InterPro" id="IPR014310">
    <property type="entry name" value="Sig_transdc_His_kinase_PhoR"/>
</dbReference>
<evidence type="ECO:0000256" key="6">
    <source>
        <dbReference type="ARBA" id="ARBA00022475"/>
    </source>
</evidence>
<evidence type="ECO:0000256" key="8">
    <source>
        <dbReference type="ARBA" id="ARBA00022592"/>
    </source>
</evidence>
<comment type="function">
    <text evidence="17">Member of the two-component regulatory system PhoR/PhoB involved in the phosphate regulon genes expression. PhoR may function as a membrane-associated protein kinase that phosphorylates PhoB in response to environmental signals.</text>
</comment>
<evidence type="ECO:0000256" key="5">
    <source>
        <dbReference type="ARBA" id="ARBA00022448"/>
    </source>
</evidence>
<evidence type="ECO:0000256" key="17">
    <source>
        <dbReference type="ARBA" id="ARBA00025207"/>
    </source>
</evidence>
<dbReference type="EC" id="2.7.13.3" evidence="3"/>
<feature type="domain" description="PAS" evidence="20">
    <location>
        <begin position="94"/>
        <end position="149"/>
    </location>
</feature>
<evidence type="ECO:0000256" key="2">
    <source>
        <dbReference type="ARBA" id="ARBA00004236"/>
    </source>
</evidence>
<evidence type="ECO:0000256" key="14">
    <source>
        <dbReference type="ARBA" id="ARBA00022989"/>
    </source>
</evidence>
<evidence type="ECO:0000256" key="9">
    <source>
        <dbReference type="ARBA" id="ARBA00022679"/>
    </source>
</evidence>
<evidence type="ECO:0000256" key="12">
    <source>
        <dbReference type="ARBA" id="ARBA00022777"/>
    </source>
</evidence>
<dbReference type="InterPro" id="IPR004358">
    <property type="entry name" value="Sig_transdc_His_kin-like_C"/>
</dbReference>
<dbReference type="SUPFAM" id="SSF55785">
    <property type="entry name" value="PYP-like sensor domain (PAS domain)"/>
    <property type="match status" value="1"/>
</dbReference>
<dbReference type="GO" id="GO:0005886">
    <property type="term" value="C:plasma membrane"/>
    <property type="evidence" value="ECO:0007669"/>
    <property type="project" value="UniProtKB-SubCell"/>
</dbReference>
<dbReference type="PANTHER" id="PTHR45453">
    <property type="entry name" value="PHOSPHATE REGULON SENSOR PROTEIN PHOR"/>
    <property type="match status" value="1"/>
</dbReference>
<keyword evidence="16 18" id="KW-0472">Membrane</keyword>
<evidence type="ECO:0000259" key="19">
    <source>
        <dbReference type="PROSITE" id="PS50109"/>
    </source>
</evidence>
<evidence type="ECO:0000256" key="13">
    <source>
        <dbReference type="ARBA" id="ARBA00022840"/>
    </source>
</evidence>
<keyword evidence="11" id="KW-0547">Nucleotide-binding</keyword>
<keyword evidence="7" id="KW-0597">Phosphoprotein</keyword>
<keyword evidence="9" id="KW-0808">Transferase</keyword>
<keyword evidence="8" id="KW-0592">Phosphate transport</keyword>
<evidence type="ECO:0000259" key="20">
    <source>
        <dbReference type="PROSITE" id="PS50112"/>
    </source>
</evidence>
<dbReference type="GO" id="GO:0000155">
    <property type="term" value="F:phosphorelay sensor kinase activity"/>
    <property type="evidence" value="ECO:0007669"/>
    <property type="project" value="InterPro"/>
</dbReference>
<evidence type="ECO:0000256" key="11">
    <source>
        <dbReference type="ARBA" id="ARBA00022741"/>
    </source>
</evidence>
<name>A0A2T5J343_9GAMM</name>
<dbReference type="Proteomes" id="UP000244223">
    <property type="component" value="Unassembled WGS sequence"/>
</dbReference>
<dbReference type="AlphaFoldDB" id="A0A2T5J343"/>
<dbReference type="OrthoDB" id="9813151at2"/>
<dbReference type="PANTHER" id="PTHR45453:SF1">
    <property type="entry name" value="PHOSPHATE REGULON SENSOR PROTEIN PHOR"/>
    <property type="match status" value="1"/>
</dbReference>
<comment type="caution">
    <text evidence="21">The sequence shown here is derived from an EMBL/GenBank/DDBJ whole genome shotgun (WGS) entry which is preliminary data.</text>
</comment>
<dbReference type="InterPro" id="IPR000014">
    <property type="entry name" value="PAS"/>
</dbReference>
<evidence type="ECO:0000256" key="7">
    <source>
        <dbReference type="ARBA" id="ARBA00022553"/>
    </source>
</evidence>
<dbReference type="SMART" id="SM00091">
    <property type="entry name" value="PAS"/>
    <property type="match status" value="1"/>
</dbReference>
<evidence type="ECO:0000256" key="10">
    <source>
        <dbReference type="ARBA" id="ARBA00022692"/>
    </source>
</evidence>
<dbReference type="InterPro" id="IPR050351">
    <property type="entry name" value="BphY/WalK/GraS-like"/>
</dbReference>
<gene>
    <name evidence="21" type="ORF">C8N29_101121</name>
</gene>
<dbReference type="SUPFAM" id="SSF47384">
    <property type="entry name" value="Homodimeric domain of signal transducing histidine kinase"/>
    <property type="match status" value="1"/>
</dbReference>
<dbReference type="PROSITE" id="PS50109">
    <property type="entry name" value="HIS_KIN"/>
    <property type="match status" value="1"/>
</dbReference>
<dbReference type="InterPro" id="IPR036097">
    <property type="entry name" value="HisK_dim/P_sf"/>
</dbReference>
<dbReference type="GO" id="GO:0006355">
    <property type="term" value="P:regulation of DNA-templated transcription"/>
    <property type="evidence" value="ECO:0007669"/>
    <property type="project" value="InterPro"/>
</dbReference>
<dbReference type="SMART" id="SM00387">
    <property type="entry name" value="HATPase_c"/>
    <property type="match status" value="1"/>
</dbReference>
<dbReference type="GO" id="GO:0006817">
    <property type="term" value="P:phosphate ion transport"/>
    <property type="evidence" value="ECO:0007669"/>
    <property type="project" value="UniProtKB-KW"/>
</dbReference>
<keyword evidence="22" id="KW-1185">Reference proteome</keyword>
<dbReference type="Gene3D" id="3.30.565.10">
    <property type="entry name" value="Histidine kinase-like ATPase, C-terminal domain"/>
    <property type="match status" value="1"/>
</dbReference>
<protein>
    <recommendedName>
        <fullName evidence="4">Phosphate regulon sensor protein PhoR</fullName>
        <ecNumber evidence="3">2.7.13.3</ecNumber>
    </recommendedName>
</protein>
<dbReference type="Gene3D" id="3.30.450.20">
    <property type="entry name" value="PAS domain"/>
    <property type="match status" value="1"/>
</dbReference>
<dbReference type="InterPro" id="IPR035965">
    <property type="entry name" value="PAS-like_dom_sf"/>
</dbReference>
<keyword evidence="15" id="KW-0902">Two-component regulatory system</keyword>
<keyword evidence="5" id="KW-0813">Transport</keyword>
<dbReference type="SUPFAM" id="SSF55874">
    <property type="entry name" value="ATPase domain of HSP90 chaperone/DNA topoisomerase II/histidine kinase"/>
    <property type="match status" value="1"/>
</dbReference>
<evidence type="ECO:0000256" key="1">
    <source>
        <dbReference type="ARBA" id="ARBA00000085"/>
    </source>
</evidence>
<dbReference type="InterPro" id="IPR036890">
    <property type="entry name" value="HATPase_C_sf"/>
</dbReference>
<evidence type="ECO:0000256" key="3">
    <source>
        <dbReference type="ARBA" id="ARBA00012438"/>
    </source>
</evidence>
<dbReference type="CDD" id="cd00130">
    <property type="entry name" value="PAS"/>
    <property type="match status" value="1"/>
</dbReference>
<evidence type="ECO:0000256" key="4">
    <source>
        <dbReference type="ARBA" id="ARBA00019665"/>
    </source>
</evidence>
<dbReference type="PROSITE" id="PS50112">
    <property type="entry name" value="PAS"/>
    <property type="match status" value="1"/>
</dbReference>
<dbReference type="EMBL" id="QAON01000001">
    <property type="protein sequence ID" value="PTQ91049.1"/>
    <property type="molecule type" value="Genomic_DNA"/>
</dbReference>
<keyword evidence="6" id="KW-1003">Cell membrane</keyword>
<dbReference type="FunFam" id="1.10.287.130:FF:000001">
    <property type="entry name" value="Two-component sensor histidine kinase"/>
    <property type="match status" value="1"/>
</dbReference>
<dbReference type="Pfam" id="PF11808">
    <property type="entry name" value="PhoR"/>
    <property type="match status" value="1"/>
</dbReference>
<dbReference type="InterPro" id="IPR021766">
    <property type="entry name" value="PhoR_N"/>
</dbReference>
<dbReference type="Pfam" id="PF00512">
    <property type="entry name" value="HisKA"/>
    <property type="match status" value="1"/>
</dbReference>
<dbReference type="Pfam" id="PF00989">
    <property type="entry name" value="PAS"/>
    <property type="match status" value="1"/>
</dbReference>
<keyword evidence="13" id="KW-0067">ATP-binding</keyword>
<comment type="catalytic activity">
    <reaction evidence="1">
        <text>ATP + protein L-histidine = ADP + protein N-phospho-L-histidine.</text>
        <dbReference type="EC" id="2.7.13.3"/>
    </reaction>
</comment>
<evidence type="ECO:0000313" key="22">
    <source>
        <dbReference type="Proteomes" id="UP000244223"/>
    </source>
</evidence>
<reference evidence="21 22" key="1">
    <citation type="submission" date="2018-04" db="EMBL/GenBank/DDBJ databases">
        <title>Genomic Encyclopedia of Archaeal and Bacterial Type Strains, Phase II (KMG-II): from individual species to whole genera.</title>
        <authorList>
            <person name="Goeker M."/>
        </authorList>
    </citation>
    <scope>NUCLEOTIDE SEQUENCE [LARGE SCALE GENOMIC DNA]</scope>
    <source>
        <strain evidence="21 22">DSM 5822</strain>
    </source>
</reference>
<keyword evidence="12 21" id="KW-0418">Kinase</keyword>
<sequence>MTTLLKQELLRLAYILLVFAIPGWFFHISLQLVFLGLLVYLGLHLRSLHKLHHWLKANPTEPPPELSGIWEDIADNIFRLQKEELKAKQNLLGIIARARTSVSALEEAVVLIDSQGNLEWWNSAAEKLLGFKSDIDIGKPIINLIRDPSFIRYFEHGPYTEGLRLPSWSQPNRYVQYEVTRFGQNDRLLIAYDITRLHQLEQIRKDFVANVSHELRTPLTVLSGYLETFASNEELPPKWARAFKQMEQQATRMSNLVNDLLMLSRLESDNIKQEHKAINMTHLLEQLRLDAQAYDPEKQHAILVNIDSPLRLLGTENDLRSAFLNLITNAIKYTPACGAITIRWSNDEKYGYFSVQDNGIGIEPQHIPRLTERFYRVDAARSSATGGTGLGLAIVKHVLLQHKGILNINSKPNIGSTFTCVFARESLVD</sequence>
<organism evidence="21 22">
    <name type="scientific">Agitococcus lubricus</name>
    <dbReference type="NCBI Taxonomy" id="1077255"/>
    <lineage>
        <taxon>Bacteria</taxon>
        <taxon>Pseudomonadati</taxon>
        <taxon>Pseudomonadota</taxon>
        <taxon>Gammaproteobacteria</taxon>
        <taxon>Moraxellales</taxon>
        <taxon>Moraxellaceae</taxon>
        <taxon>Agitococcus</taxon>
    </lineage>
</organism>
<dbReference type="InterPro" id="IPR003594">
    <property type="entry name" value="HATPase_dom"/>
</dbReference>
<evidence type="ECO:0000313" key="21">
    <source>
        <dbReference type="EMBL" id="PTQ91049.1"/>
    </source>
</evidence>
<feature type="domain" description="Histidine kinase" evidence="19">
    <location>
        <begin position="210"/>
        <end position="426"/>
    </location>
</feature>
<dbReference type="Pfam" id="PF02518">
    <property type="entry name" value="HATPase_c"/>
    <property type="match status" value="1"/>
</dbReference>
<dbReference type="GO" id="GO:0016036">
    <property type="term" value="P:cellular response to phosphate starvation"/>
    <property type="evidence" value="ECO:0007669"/>
    <property type="project" value="TreeGrafter"/>
</dbReference>
<accession>A0A2T5J343</accession>
<evidence type="ECO:0000256" key="16">
    <source>
        <dbReference type="ARBA" id="ARBA00023136"/>
    </source>
</evidence>
<dbReference type="SMART" id="SM00388">
    <property type="entry name" value="HisKA"/>
    <property type="match status" value="1"/>
</dbReference>
<dbReference type="InterPro" id="IPR013767">
    <property type="entry name" value="PAS_fold"/>
</dbReference>
<evidence type="ECO:0000256" key="18">
    <source>
        <dbReference type="SAM" id="Phobius"/>
    </source>
</evidence>
<dbReference type="Gene3D" id="1.10.287.130">
    <property type="match status" value="1"/>
</dbReference>
<keyword evidence="10 18" id="KW-0812">Transmembrane</keyword>
<feature type="transmembrane region" description="Helical" evidence="18">
    <location>
        <begin position="12"/>
        <end position="43"/>
    </location>
</feature>
<dbReference type="PRINTS" id="PR00344">
    <property type="entry name" value="BCTRLSENSOR"/>
</dbReference>
<dbReference type="GO" id="GO:0005524">
    <property type="term" value="F:ATP binding"/>
    <property type="evidence" value="ECO:0007669"/>
    <property type="project" value="UniProtKB-KW"/>
</dbReference>
<dbReference type="NCBIfam" id="TIGR02966">
    <property type="entry name" value="phoR_proteo"/>
    <property type="match status" value="1"/>
</dbReference>
<evidence type="ECO:0000256" key="15">
    <source>
        <dbReference type="ARBA" id="ARBA00023012"/>
    </source>
</evidence>
<dbReference type="InterPro" id="IPR003661">
    <property type="entry name" value="HisK_dim/P_dom"/>
</dbReference>
<dbReference type="RefSeq" id="WP_107864078.1">
    <property type="nucleotide sequence ID" value="NZ_QAON01000001.1"/>
</dbReference>
<dbReference type="FunFam" id="3.30.565.10:FF:000032">
    <property type="entry name" value="Phosphate regulon sensor histidine kinase PhoR"/>
    <property type="match status" value="1"/>
</dbReference>
<proteinExistence type="predicted"/>
<dbReference type="InterPro" id="IPR005467">
    <property type="entry name" value="His_kinase_dom"/>
</dbReference>